<dbReference type="InParanoid" id="A0A168P0L9"/>
<evidence type="ECO:0000313" key="2">
    <source>
        <dbReference type="EMBL" id="SAM01562.1"/>
    </source>
</evidence>
<dbReference type="InterPro" id="IPR011990">
    <property type="entry name" value="TPR-like_helical_dom_sf"/>
</dbReference>
<keyword evidence="3" id="KW-1185">Reference proteome</keyword>
<accession>A0A168P0L9</accession>
<dbReference type="SUPFAM" id="SSF48452">
    <property type="entry name" value="TPR-like"/>
    <property type="match status" value="1"/>
</dbReference>
<organism evidence="2">
    <name type="scientific">Absidia glauca</name>
    <name type="common">Pin mould</name>
    <dbReference type="NCBI Taxonomy" id="4829"/>
    <lineage>
        <taxon>Eukaryota</taxon>
        <taxon>Fungi</taxon>
        <taxon>Fungi incertae sedis</taxon>
        <taxon>Mucoromycota</taxon>
        <taxon>Mucoromycotina</taxon>
        <taxon>Mucoromycetes</taxon>
        <taxon>Mucorales</taxon>
        <taxon>Cunninghamellaceae</taxon>
        <taxon>Absidia</taxon>
    </lineage>
</organism>
<dbReference type="OMA" id="GACMEML"/>
<name>A0A168P0L9_ABSGL</name>
<proteinExistence type="predicted"/>
<evidence type="ECO:0008006" key="4">
    <source>
        <dbReference type="Google" id="ProtNLM"/>
    </source>
</evidence>
<gene>
    <name evidence="2" type="primary">ABSGL_07303.1 scaffold 8717</name>
</gene>
<dbReference type="AlphaFoldDB" id="A0A168P0L9"/>
<feature type="compositionally biased region" description="Basic and acidic residues" evidence="1">
    <location>
        <begin position="137"/>
        <end position="153"/>
    </location>
</feature>
<dbReference type="OrthoDB" id="43460at2759"/>
<protein>
    <recommendedName>
        <fullName evidence="4">Tetratricopeptide repeat protein 39C</fullName>
    </recommendedName>
</protein>
<feature type="compositionally biased region" description="Acidic residues" evidence="1">
    <location>
        <begin position="77"/>
        <end position="96"/>
    </location>
</feature>
<feature type="region of interest" description="Disordered" evidence="1">
    <location>
        <begin position="1"/>
        <end position="197"/>
    </location>
</feature>
<dbReference type="Pfam" id="PF10300">
    <property type="entry name" value="Iml2-TPR_39"/>
    <property type="match status" value="1"/>
</dbReference>
<evidence type="ECO:0000256" key="1">
    <source>
        <dbReference type="SAM" id="MobiDB-lite"/>
    </source>
</evidence>
<sequence>MTDTPLETKEAPAIEVKEDTKQVDTSATTTSSTTTDPNDTAGATTTTTTTTPATIKADKMVDDDEDEFADAVGERQGEDDEDDDDDDDDDDEDIEDGQQAGNALGLSMVISALQGTVQQQQQKDVKPAPENDDDDKEETKDEETSKVETEKADGLAIDTVTTPAEETSQPGSPIPGDVPIEEIEDAVAATNNKKPDLSVQIDAVRKSLDLPADKNMADYVTPPTPGAAPSSSTELPNELRDQDYSQTNTVVPGKIDLKSVSANTMGPREQEKYGKLSREPGMQAFFNNKFAEAKSTFGTRAEKDPLYALGLGCMAFIRAISSADPRDAENAILTLTETYQFANAQVDAASAKKPLKDTVSHYITNLMGSNPTNLPTNTRPLNQGEMKDQPAFMSNGALRAHVIKAECGLLMGIIHLTQETVVGYLKMGMNLRRGNTQQKLSIISSLTSLLISSSAYSSYSLVWQEYKRMGQDFNKYMDQDTISAIQFGIGSVHLLLSSLPPKILRIVSAFGWKADKHLGFALLKLCLEGRRIRSPLASMMLLSYYVILTSFAPQLLTQELVQPAIECLLDAQQSYPNSAFFLYFAGRVSRLAKNLSLSTQSFVYTYEVSQGAWAETTMGHLATFEIAFNCAMALDWASTSERLSDLQDKHHSPAFVKYFYGACMEMLGNRTEAILAFAEAPKLMDKKKKSQMEQYVNRKVDFFEQSGYQDMDFSLPALEILAMWNCFPTMSEQALEQCLVLIDTTLESIYEREKQEYEIRVIELAPNAPVPDYYDQRGTLLVMKSSILNSLNRPKEAIVHLNWVIDHKEHIKFSKWIVPFAYW</sequence>
<feature type="compositionally biased region" description="Polar residues" evidence="1">
    <location>
        <begin position="159"/>
        <end position="171"/>
    </location>
</feature>
<dbReference type="Proteomes" id="UP000078561">
    <property type="component" value="Unassembled WGS sequence"/>
</dbReference>
<dbReference type="PANTHER" id="PTHR31859:SF1">
    <property type="entry name" value="TETRATRICOPEPTIDE REPEAT PROTEIN 39C"/>
    <property type="match status" value="1"/>
</dbReference>
<reference evidence="2" key="1">
    <citation type="submission" date="2016-04" db="EMBL/GenBank/DDBJ databases">
        <authorList>
            <person name="Evans L.H."/>
            <person name="Alamgir A."/>
            <person name="Owens N."/>
            <person name="Weber N.D."/>
            <person name="Virtaneva K."/>
            <person name="Barbian K."/>
            <person name="Babar A."/>
            <person name="Rosenke K."/>
        </authorList>
    </citation>
    <scope>NUCLEOTIDE SEQUENCE [LARGE SCALE GENOMIC DNA]</scope>
    <source>
        <strain evidence="2">CBS 101.48</strain>
    </source>
</reference>
<feature type="compositionally biased region" description="Basic and acidic residues" evidence="1">
    <location>
        <begin position="1"/>
        <end position="22"/>
    </location>
</feature>
<dbReference type="InterPro" id="IPR019412">
    <property type="entry name" value="IML2/TPR_39"/>
</dbReference>
<dbReference type="EMBL" id="LT553527">
    <property type="protein sequence ID" value="SAM01562.1"/>
    <property type="molecule type" value="Genomic_DNA"/>
</dbReference>
<evidence type="ECO:0000313" key="3">
    <source>
        <dbReference type="Proteomes" id="UP000078561"/>
    </source>
</evidence>
<feature type="compositionally biased region" description="Low complexity" evidence="1">
    <location>
        <begin position="24"/>
        <end position="54"/>
    </location>
</feature>
<feature type="region of interest" description="Disordered" evidence="1">
    <location>
        <begin position="214"/>
        <end position="237"/>
    </location>
</feature>
<dbReference type="PANTHER" id="PTHR31859">
    <property type="entry name" value="TETRATRICOPEPTIDE REPEAT PROTEIN 39 FAMILY MEMBER"/>
    <property type="match status" value="1"/>
</dbReference>